<dbReference type="InterPro" id="IPR000772">
    <property type="entry name" value="Ricin_B_lectin"/>
</dbReference>
<reference evidence="3 4" key="1">
    <citation type="submission" date="2019-08" db="EMBL/GenBank/DDBJ databases">
        <title>Comparative genome analysis confer to the adaptation heavy metal polluted environment.</title>
        <authorList>
            <person name="Li Y."/>
        </authorList>
    </citation>
    <scope>NUCLEOTIDE SEQUENCE [LARGE SCALE GENOMIC DNA]</scope>
    <source>
        <strain evidence="3 4">P2</strain>
    </source>
</reference>
<dbReference type="Proteomes" id="UP000250557">
    <property type="component" value="Chromosome"/>
</dbReference>
<evidence type="ECO:0000256" key="1">
    <source>
        <dbReference type="SAM" id="SignalP"/>
    </source>
</evidence>
<feature type="domain" description="Ricin B lectin" evidence="2">
    <location>
        <begin position="126"/>
        <end position="201"/>
    </location>
</feature>
<name>A0AAE6JDP9_9SPHI</name>
<organism evidence="3 4">
    <name type="scientific">Mucilaginibacter rubeus</name>
    <dbReference type="NCBI Taxonomy" id="2027860"/>
    <lineage>
        <taxon>Bacteria</taxon>
        <taxon>Pseudomonadati</taxon>
        <taxon>Bacteroidota</taxon>
        <taxon>Sphingobacteriia</taxon>
        <taxon>Sphingobacteriales</taxon>
        <taxon>Sphingobacteriaceae</taxon>
        <taxon>Mucilaginibacter</taxon>
    </lineage>
</organism>
<evidence type="ECO:0000259" key="2">
    <source>
        <dbReference type="Pfam" id="PF14200"/>
    </source>
</evidence>
<dbReference type="Gene3D" id="2.80.10.50">
    <property type="match status" value="2"/>
</dbReference>
<feature type="signal peptide" evidence="1">
    <location>
        <begin position="1"/>
        <end position="41"/>
    </location>
</feature>
<gene>
    <name evidence="3" type="ORF">DIU31_007635</name>
</gene>
<accession>A0AAE6JDP9</accession>
<dbReference type="InterPro" id="IPR035992">
    <property type="entry name" value="Ricin_B-like_lectins"/>
</dbReference>
<sequence>MILQHRPNIKPNYKPNQIMKTNLFTCTITAMALLASCSKQAAVKYPKPFVRTDSVQLTSGSPVSSYGTFFITNVLSGKAIEINSSGMLNDGTGAQQNQYSGSGTATAPNQKWIIVQQGSGAITSTTKFKIMNVASGKYLEVPLATTNPGTGLWQDKANTNNAQQWYIQAVSTGVYKIINVGNGLAVTNHGSSATNGTPITQEVFVAGNTAQTWLLNGLIAEAYRDDDVVNFFHRTNGTVAFDEGKSIPLTYGANNGKVLWITEDAYESSQLQSNGQLYCQFFKYHNSALLQPASHSWDQSLTPNITTNNSPVNSMEIIESPGDHNSTYRWPGAGIEAGSHVYLYTFESANGSTPENQVLYDLTQNTSGLNWGTAARLTPAGMSGQTETGFSNGMVKNATNDSVYVYGSKSVFFNTSNVFLARFPVSNPSNWSFWTGSSWSSTRTTASAAAISVGAGNTTQQNVTISKVNNKYVMMQMDLGYFCDPASHNIYISTADSPKGPFTTPKMVFTINDVYQGHLAKYYTPAIHSEFVNGHNELLVTYCLNYNGDGGSCSTTTCVNNNQDPNFYQVKAVRIPYSLVGL</sequence>
<keyword evidence="1" id="KW-0732">Signal</keyword>
<dbReference type="PROSITE" id="PS50231">
    <property type="entry name" value="RICIN_B_LECTIN"/>
    <property type="match status" value="1"/>
</dbReference>
<dbReference type="SUPFAM" id="SSF50370">
    <property type="entry name" value="Ricin B-like lectins"/>
    <property type="match status" value="1"/>
</dbReference>
<dbReference type="Pfam" id="PF14200">
    <property type="entry name" value="RicinB_lectin_2"/>
    <property type="match status" value="1"/>
</dbReference>
<evidence type="ECO:0000313" key="3">
    <source>
        <dbReference type="EMBL" id="QEM03398.1"/>
    </source>
</evidence>
<dbReference type="CDD" id="cd00161">
    <property type="entry name" value="beta-trefoil_Ricin-like"/>
    <property type="match status" value="1"/>
</dbReference>
<feature type="chain" id="PRO_5042197418" description="Ricin B lectin domain-containing protein" evidence="1">
    <location>
        <begin position="42"/>
        <end position="582"/>
    </location>
</feature>
<proteinExistence type="predicted"/>
<evidence type="ECO:0000313" key="4">
    <source>
        <dbReference type="Proteomes" id="UP000250557"/>
    </source>
</evidence>
<protein>
    <recommendedName>
        <fullName evidence="2">Ricin B lectin domain-containing protein</fullName>
    </recommendedName>
</protein>
<dbReference type="EMBL" id="CP043451">
    <property type="protein sequence ID" value="QEM03398.1"/>
    <property type="molecule type" value="Genomic_DNA"/>
</dbReference>
<dbReference type="AlphaFoldDB" id="A0AAE6JDP9"/>